<dbReference type="VEuPathDB" id="FungiDB:I7I52_00227"/>
<gene>
    <name evidence="1" type="ORF">I7I52_00227</name>
</gene>
<organism evidence="1 2">
    <name type="scientific">Ajellomyces capsulatus</name>
    <name type="common">Darling's disease fungus</name>
    <name type="synonym">Histoplasma capsulatum</name>
    <dbReference type="NCBI Taxonomy" id="5037"/>
    <lineage>
        <taxon>Eukaryota</taxon>
        <taxon>Fungi</taxon>
        <taxon>Dikarya</taxon>
        <taxon>Ascomycota</taxon>
        <taxon>Pezizomycotina</taxon>
        <taxon>Eurotiomycetes</taxon>
        <taxon>Eurotiomycetidae</taxon>
        <taxon>Onygenales</taxon>
        <taxon>Ajellomycetaceae</taxon>
        <taxon>Histoplasma</taxon>
    </lineage>
</organism>
<dbReference type="Proteomes" id="UP000670092">
    <property type="component" value="Unassembled WGS sequence"/>
</dbReference>
<comment type="caution">
    <text evidence="1">The sequence shown here is derived from an EMBL/GenBank/DDBJ whole genome shotgun (WGS) entry which is preliminary data.</text>
</comment>
<accession>A0A8H7Z4M0</accession>
<reference evidence="1 2" key="1">
    <citation type="submission" date="2021-01" db="EMBL/GenBank/DDBJ databases">
        <title>Chromosome-level genome assembly of a human fungal pathogen reveals clustering of transcriptionally co-regulated genes.</title>
        <authorList>
            <person name="Voorhies M."/>
            <person name="Cohen S."/>
            <person name="Shea T.P."/>
            <person name="Petrus S."/>
            <person name="Munoz J.F."/>
            <person name="Poplawski S."/>
            <person name="Goldman W.E."/>
            <person name="Michael T."/>
            <person name="Cuomo C.A."/>
            <person name="Sil A."/>
            <person name="Beyhan S."/>
        </authorList>
    </citation>
    <scope>NUCLEOTIDE SEQUENCE [LARGE SCALE GENOMIC DNA]</scope>
    <source>
        <strain evidence="1 2">G184AR</strain>
    </source>
</reference>
<evidence type="ECO:0000313" key="1">
    <source>
        <dbReference type="EMBL" id="KAG5302546.1"/>
    </source>
</evidence>
<proteinExistence type="predicted"/>
<dbReference type="EMBL" id="JAEVHI010000001">
    <property type="protein sequence ID" value="KAG5302546.1"/>
    <property type="molecule type" value="Genomic_DNA"/>
</dbReference>
<sequence length="68" mass="8145">MQMDFSSWIMDYGCDWVIEKHNIPLMCHFCYLNSVFRDSDARYEMEWISMVHSQGNFFHSCPLQSNGK</sequence>
<protein>
    <submittedName>
        <fullName evidence="1">Uncharacterized protein</fullName>
    </submittedName>
</protein>
<evidence type="ECO:0000313" key="2">
    <source>
        <dbReference type="Proteomes" id="UP000670092"/>
    </source>
</evidence>
<dbReference type="AlphaFoldDB" id="A0A8H7Z4M0"/>
<name>A0A8H7Z4M0_AJECA</name>